<protein>
    <submittedName>
        <fullName evidence="2">Uncharacterized protein</fullName>
    </submittedName>
</protein>
<dbReference type="OrthoDB" id="10203048at2759"/>
<feature type="region of interest" description="Disordered" evidence="1">
    <location>
        <begin position="280"/>
        <end position="326"/>
    </location>
</feature>
<gene>
    <name evidence="2" type="ORF">MGAL_10B064288</name>
</gene>
<sequence>MDTVRTPKRLSIEDFLSSVNTDLLQYVPDLRRLGFTTSYYMKFFQEKDINEFASTVPEAHKRNLLNMAAKQRTPNSHLGLDCDIFKDRETVKTKKALFAPVNDNSLHGLGQYAVDTKCEDENTFVYKTPLQEEMATLEDETRVKQVELESATEFLESLTAKFSNPLINGDRSRQQCGLCHMRSGHTKRNCPQGPSNRENGRLLKSQKINCHSYILEQHYKGKIPLDLERERKNFPQIIEEYFNKFKRLGKKDVRQNDPVRKRLQENPTFNVKFPKFGDECYNSANTRQAPTSHTFPNPESPDPSNGRTPENCNPPTGFYNPPHTPNDTNFAYMYGYQAQGSQNSTVPNSNFEERSCGNQNNFWPEEKVYYHL</sequence>
<dbReference type="EMBL" id="UYJE01009140">
    <property type="protein sequence ID" value="VDI70372.1"/>
    <property type="molecule type" value="Genomic_DNA"/>
</dbReference>
<proteinExistence type="predicted"/>
<feature type="compositionally biased region" description="Polar residues" evidence="1">
    <location>
        <begin position="282"/>
        <end position="314"/>
    </location>
</feature>
<evidence type="ECO:0000313" key="2">
    <source>
        <dbReference type="EMBL" id="VDI70372.1"/>
    </source>
</evidence>
<evidence type="ECO:0000313" key="3">
    <source>
        <dbReference type="Proteomes" id="UP000596742"/>
    </source>
</evidence>
<organism evidence="2 3">
    <name type="scientific">Mytilus galloprovincialis</name>
    <name type="common">Mediterranean mussel</name>
    <dbReference type="NCBI Taxonomy" id="29158"/>
    <lineage>
        <taxon>Eukaryota</taxon>
        <taxon>Metazoa</taxon>
        <taxon>Spiralia</taxon>
        <taxon>Lophotrochozoa</taxon>
        <taxon>Mollusca</taxon>
        <taxon>Bivalvia</taxon>
        <taxon>Autobranchia</taxon>
        <taxon>Pteriomorphia</taxon>
        <taxon>Mytilida</taxon>
        <taxon>Mytiloidea</taxon>
        <taxon>Mytilidae</taxon>
        <taxon>Mytilinae</taxon>
        <taxon>Mytilus</taxon>
    </lineage>
</organism>
<accession>A0A8B6GXN2</accession>
<name>A0A8B6GXN2_MYTGA</name>
<dbReference type="Proteomes" id="UP000596742">
    <property type="component" value="Unassembled WGS sequence"/>
</dbReference>
<reference evidence="2" key="1">
    <citation type="submission" date="2018-11" db="EMBL/GenBank/DDBJ databases">
        <authorList>
            <person name="Alioto T."/>
            <person name="Alioto T."/>
        </authorList>
    </citation>
    <scope>NUCLEOTIDE SEQUENCE</scope>
</reference>
<evidence type="ECO:0000256" key="1">
    <source>
        <dbReference type="SAM" id="MobiDB-lite"/>
    </source>
</evidence>
<keyword evidence="3" id="KW-1185">Reference proteome</keyword>
<comment type="caution">
    <text evidence="2">The sequence shown here is derived from an EMBL/GenBank/DDBJ whole genome shotgun (WGS) entry which is preliminary data.</text>
</comment>
<dbReference type="AlphaFoldDB" id="A0A8B6GXN2"/>